<feature type="domain" description="RNA polymerase sigma-70 region 2" evidence="7">
    <location>
        <begin position="35"/>
        <end position="94"/>
    </location>
</feature>
<keyword evidence="3 6" id="KW-0731">Sigma factor</keyword>
<sequence length="200" mass="23153">MSFHPTYEEKELLLRIAGGDEQAFGWLHAKYWNEFYSLGIAFLKSAEWAEDVVQEVFIKIWQKRALLPAVEKLEPYLFVVLRNSLISALRTYKRQERDIADYLRAAGQDADNRGLALEVSDTRQLIKEALELLSPQQQLIFRLSREEGLPHQEIADRVGLSPKTVSNTITISLSHIRQYLYRKGNHLLSILLLLTAWMRA</sequence>
<dbReference type="Proteomes" id="UP001220610">
    <property type="component" value="Chromosome"/>
</dbReference>
<dbReference type="Gene3D" id="1.10.1740.10">
    <property type="match status" value="1"/>
</dbReference>
<dbReference type="InterPro" id="IPR000838">
    <property type="entry name" value="RNA_pol_sigma70_ECF_CS"/>
</dbReference>
<dbReference type="PANTHER" id="PTHR43133:SF46">
    <property type="entry name" value="RNA POLYMERASE SIGMA-70 FACTOR ECF SUBFAMILY"/>
    <property type="match status" value="1"/>
</dbReference>
<dbReference type="EMBL" id="CP119311">
    <property type="protein sequence ID" value="WEK35165.1"/>
    <property type="molecule type" value="Genomic_DNA"/>
</dbReference>
<evidence type="ECO:0000256" key="2">
    <source>
        <dbReference type="ARBA" id="ARBA00023015"/>
    </source>
</evidence>
<dbReference type="InterPro" id="IPR013325">
    <property type="entry name" value="RNA_pol_sigma_r2"/>
</dbReference>
<evidence type="ECO:0000313" key="10">
    <source>
        <dbReference type="Proteomes" id="UP001220610"/>
    </source>
</evidence>
<dbReference type="InterPro" id="IPR013324">
    <property type="entry name" value="RNA_pol_sigma_r3/r4-like"/>
</dbReference>
<comment type="similarity">
    <text evidence="1 6">Belongs to the sigma-70 factor family. ECF subfamily.</text>
</comment>
<evidence type="ECO:0000313" key="9">
    <source>
        <dbReference type="EMBL" id="WEK35165.1"/>
    </source>
</evidence>
<dbReference type="InterPro" id="IPR014284">
    <property type="entry name" value="RNA_pol_sigma-70_dom"/>
</dbReference>
<dbReference type="NCBIfam" id="TIGR02937">
    <property type="entry name" value="sigma70-ECF"/>
    <property type="match status" value="1"/>
</dbReference>
<evidence type="ECO:0000256" key="5">
    <source>
        <dbReference type="ARBA" id="ARBA00023163"/>
    </source>
</evidence>
<dbReference type="CDD" id="cd06171">
    <property type="entry name" value="Sigma70_r4"/>
    <property type="match status" value="1"/>
</dbReference>
<keyword evidence="4 6" id="KW-0238">DNA-binding</keyword>
<keyword evidence="5 6" id="KW-0804">Transcription</keyword>
<dbReference type="Gene3D" id="1.10.10.10">
    <property type="entry name" value="Winged helix-like DNA-binding domain superfamily/Winged helix DNA-binding domain"/>
    <property type="match status" value="1"/>
</dbReference>
<evidence type="ECO:0000256" key="4">
    <source>
        <dbReference type="ARBA" id="ARBA00023125"/>
    </source>
</evidence>
<dbReference type="InterPro" id="IPR036388">
    <property type="entry name" value="WH-like_DNA-bd_sf"/>
</dbReference>
<evidence type="ECO:0000256" key="6">
    <source>
        <dbReference type="RuleBase" id="RU000716"/>
    </source>
</evidence>
<reference evidence="9" key="1">
    <citation type="submission" date="2023-03" db="EMBL/GenBank/DDBJ databases">
        <title>Andean soil-derived lignocellulolytic bacterial consortium as a source of novel taxa and putative plastic-active enzymes.</title>
        <authorList>
            <person name="Diaz-Garcia L."/>
            <person name="Chuvochina M."/>
            <person name="Feuerriegel G."/>
            <person name="Bunk B."/>
            <person name="Sproer C."/>
            <person name="Streit W.R."/>
            <person name="Rodriguez L.M."/>
            <person name="Overmann J."/>
            <person name="Jimenez D.J."/>
        </authorList>
    </citation>
    <scope>NUCLEOTIDE SEQUENCE</scope>
    <source>
        <strain evidence="9">MAG 7</strain>
    </source>
</reference>
<dbReference type="AlphaFoldDB" id="A0AAJ6BF23"/>
<dbReference type="Pfam" id="PF04542">
    <property type="entry name" value="Sigma70_r2"/>
    <property type="match status" value="1"/>
</dbReference>
<dbReference type="GO" id="GO:0016987">
    <property type="term" value="F:sigma factor activity"/>
    <property type="evidence" value="ECO:0007669"/>
    <property type="project" value="UniProtKB-KW"/>
</dbReference>
<organism evidence="9 10">
    <name type="scientific">Candidatus Pseudobacter hemicellulosilyticus</name>
    <dbReference type="NCBI Taxonomy" id="3121375"/>
    <lineage>
        <taxon>Bacteria</taxon>
        <taxon>Pseudomonadati</taxon>
        <taxon>Bacteroidota</taxon>
        <taxon>Chitinophagia</taxon>
        <taxon>Chitinophagales</taxon>
        <taxon>Chitinophagaceae</taxon>
        <taxon>Pseudobacter</taxon>
    </lineage>
</organism>
<dbReference type="GO" id="GO:0003677">
    <property type="term" value="F:DNA binding"/>
    <property type="evidence" value="ECO:0007669"/>
    <property type="project" value="UniProtKB-KW"/>
</dbReference>
<dbReference type="Pfam" id="PF08281">
    <property type="entry name" value="Sigma70_r4_2"/>
    <property type="match status" value="1"/>
</dbReference>
<feature type="domain" description="RNA polymerase sigma factor 70 region 4 type 2" evidence="8">
    <location>
        <begin position="124"/>
        <end position="169"/>
    </location>
</feature>
<dbReference type="SUPFAM" id="SSF88946">
    <property type="entry name" value="Sigma2 domain of RNA polymerase sigma factors"/>
    <property type="match status" value="1"/>
</dbReference>
<proteinExistence type="inferred from homology"/>
<dbReference type="InterPro" id="IPR013249">
    <property type="entry name" value="RNA_pol_sigma70_r4_t2"/>
</dbReference>
<dbReference type="PANTHER" id="PTHR43133">
    <property type="entry name" value="RNA POLYMERASE ECF-TYPE SIGMA FACTO"/>
    <property type="match status" value="1"/>
</dbReference>
<gene>
    <name evidence="9" type="ORF">P0Y53_21965</name>
</gene>
<dbReference type="SUPFAM" id="SSF88659">
    <property type="entry name" value="Sigma3 and sigma4 domains of RNA polymerase sigma factors"/>
    <property type="match status" value="1"/>
</dbReference>
<protein>
    <recommendedName>
        <fullName evidence="6">RNA polymerase sigma factor</fullName>
    </recommendedName>
</protein>
<evidence type="ECO:0000256" key="1">
    <source>
        <dbReference type="ARBA" id="ARBA00010641"/>
    </source>
</evidence>
<dbReference type="InterPro" id="IPR039425">
    <property type="entry name" value="RNA_pol_sigma-70-like"/>
</dbReference>
<accession>A0AAJ6BF23</accession>
<evidence type="ECO:0000256" key="3">
    <source>
        <dbReference type="ARBA" id="ARBA00023082"/>
    </source>
</evidence>
<evidence type="ECO:0000259" key="7">
    <source>
        <dbReference type="Pfam" id="PF04542"/>
    </source>
</evidence>
<evidence type="ECO:0000259" key="8">
    <source>
        <dbReference type="Pfam" id="PF08281"/>
    </source>
</evidence>
<dbReference type="PROSITE" id="PS01063">
    <property type="entry name" value="SIGMA70_ECF"/>
    <property type="match status" value="1"/>
</dbReference>
<dbReference type="InterPro" id="IPR007627">
    <property type="entry name" value="RNA_pol_sigma70_r2"/>
</dbReference>
<keyword evidence="2 6" id="KW-0805">Transcription regulation</keyword>
<dbReference type="GO" id="GO:0006352">
    <property type="term" value="P:DNA-templated transcription initiation"/>
    <property type="evidence" value="ECO:0007669"/>
    <property type="project" value="InterPro"/>
</dbReference>
<name>A0AAJ6BF23_9BACT</name>